<organism evidence="11">
    <name type="scientific">Candidatus Aschnera chinzeii</name>
    <dbReference type="NCBI Taxonomy" id="1485666"/>
    <lineage>
        <taxon>Bacteria</taxon>
        <taxon>Pseudomonadati</taxon>
        <taxon>Pseudomonadota</taxon>
        <taxon>Gammaproteobacteria</taxon>
        <taxon>Enterobacterales</taxon>
        <taxon>Enterobacteriaceae</taxon>
        <taxon>Candidatus Aschnera</taxon>
    </lineage>
</organism>
<gene>
    <name evidence="11" type="primary">rsxD</name>
    <name evidence="10" type="synonym">rnfD</name>
    <name evidence="11" type="ORF">ACHINZ_3820</name>
</gene>
<keyword evidence="10" id="KW-1003">Cell membrane</keyword>
<evidence type="ECO:0000256" key="1">
    <source>
        <dbReference type="ARBA" id="ARBA00022448"/>
    </source>
</evidence>
<dbReference type="NCBIfam" id="TIGR01946">
    <property type="entry name" value="rnfD"/>
    <property type="match status" value="1"/>
</dbReference>
<evidence type="ECO:0000256" key="2">
    <source>
        <dbReference type="ARBA" id="ARBA00022553"/>
    </source>
</evidence>
<keyword evidence="5 10" id="KW-0812">Transmembrane</keyword>
<dbReference type="AlphaFoldDB" id="A0AAT9G4P7"/>
<dbReference type="InterPro" id="IPR004338">
    <property type="entry name" value="NqrB/RnfD"/>
</dbReference>
<feature type="transmembrane region" description="Helical" evidence="10">
    <location>
        <begin position="265"/>
        <end position="285"/>
    </location>
</feature>
<evidence type="ECO:0000256" key="7">
    <source>
        <dbReference type="ARBA" id="ARBA00022982"/>
    </source>
</evidence>
<feature type="transmembrane region" description="Helical" evidence="10">
    <location>
        <begin position="69"/>
        <end position="85"/>
    </location>
</feature>
<keyword evidence="4 10" id="KW-0288">FMN</keyword>
<evidence type="ECO:0000256" key="4">
    <source>
        <dbReference type="ARBA" id="ARBA00022643"/>
    </source>
</evidence>
<evidence type="ECO:0000256" key="8">
    <source>
        <dbReference type="ARBA" id="ARBA00022989"/>
    </source>
</evidence>
<feature type="transmembrane region" description="Helical" evidence="10">
    <location>
        <begin position="12"/>
        <end position="29"/>
    </location>
</feature>
<evidence type="ECO:0000256" key="6">
    <source>
        <dbReference type="ARBA" id="ARBA00022967"/>
    </source>
</evidence>
<evidence type="ECO:0000256" key="10">
    <source>
        <dbReference type="HAMAP-Rule" id="MF_00462"/>
    </source>
</evidence>
<feature type="transmembrane region" description="Helical" evidence="10">
    <location>
        <begin position="243"/>
        <end position="259"/>
    </location>
</feature>
<keyword evidence="7 10" id="KW-0249">Electron transport</keyword>
<evidence type="ECO:0000256" key="9">
    <source>
        <dbReference type="ARBA" id="ARBA00023136"/>
    </source>
</evidence>
<dbReference type="GO" id="GO:0005886">
    <property type="term" value="C:plasma membrane"/>
    <property type="evidence" value="ECO:0007669"/>
    <property type="project" value="UniProtKB-SubCell"/>
</dbReference>
<dbReference type="EMBL" id="AP028961">
    <property type="protein sequence ID" value="BET44710.1"/>
    <property type="molecule type" value="Genomic_DNA"/>
</dbReference>
<keyword evidence="10" id="KW-0997">Cell inner membrane</keyword>
<comment type="caution">
    <text evidence="10">Lacks conserved residue(s) required for the propagation of feature annotation.</text>
</comment>
<reference evidence="11" key="1">
    <citation type="journal article" date="2023" name="Front. Microbiol.">
        <title>Genome analysis of Candidatus Aschnera chinzeii, the bacterial endosymbiont of the blood-sucking bat fly Penicillidia jenynsii (Insecta: Diptera: Nycteribiidae).</title>
        <authorList>
            <person name="Koga R."/>
            <person name="Moriyama M."/>
            <person name="Nozaki T."/>
            <person name="Fukatsu T."/>
        </authorList>
    </citation>
    <scope>NUCLEOTIDE SEQUENCE</scope>
    <source>
        <strain evidence="11">Kw-01</strain>
    </source>
</reference>
<evidence type="ECO:0000313" key="11">
    <source>
        <dbReference type="EMBL" id="BET44710.1"/>
    </source>
</evidence>
<accession>A0AAT9G4P7</accession>
<protein>
    <recommendedName>
        <fullName evidence="10">Ion-translocating oxidoreductase complex subunit D</fullName>
        <ecNumber evidence="10">7.-.-.-</ecNumber>
    </recommendedName>
    <alternativeName>
        <fullName evidence="10">Rnf electron transport complex subunit D</fullName>
    </alternativeName>
</protein>
<comment type="function">
    <text evidence="10">Part of a membrane-bound complex that couples electron transfer with translocation of ions across the membrane.</text>
</comment>
<dbReference type="HAMAP" id="MF_00462">
    <property type="entry name" value="RsxD_RnfD"/>
    <property type="match status" value="1"/>
</dbReference>
<proteinExistence type="inferred from homology"/>
<comment type="subcellular location">
    <subcellularLocation>
        <location evidence="10">Cell inner membrane</location>
        <topology evidence="10">Multi-pass membrane protein</topology>
    </subcellularLocation>
</comment>
<feature type="transmembrane region" description="Helical" evidence="10">
    <location>
        <begin position="297"/>
        <end position="314"/>
    </location>
</feature>
<dbReference type="GO" id="GO:0022900">
    <property type="term" value="P:electron transport chain"/>
    <property type="evidence" value="ECO:0007669"/>
    <property type="project" value="UniProtKB-UniRule"/>
</dbReference>
<dbReference type="InterPro" id="IPR011303">
    <property type="entry name" value="RnfD_bac"/>
</dbReference>
<feature type="transmembrane region" description="Helical" evidence="10">
    <location>
        <begin position="320"/>
        <end position="337"/>
    </location>
</feature>
<comment type="subunit">
    <text evidence="10">The complex is composed of six subunits: RnfA, RnfB, RnfC, RnfD, RnfE and RnfG.</text>
</comment>
<evidence type="ECO:0000256" key="5">
    <source>
        <dbReference type="ARBA" id="ARBA00022692"/>
    </source>
</evidence>
<dbReference type="GO" id="GO:0055085">
    <property type="term" value="P:transmembrane transport"/>
    <property type="evidence" value="ECO:0007669"/>
    <property type="project" value="InterPro"/>
</dbReference>
<comment type="similarity">
    <text evidence="10">Belongs to the NqrB/RnfD family.</text>
</comment>
<dbReference type="PANTHER" id="PTHR30578:SF0">
    <property type="entry name" value="ION-TRANSLOCATING OXIDOREDUCTASE COMPLEX SUBUNIT D"/>
    <property type="match status" value="1"/>
</dbReference>
<sequence length="347" mass="40006">MNNLSIIYRKKHINYIMKWVIISSIPGILLQSYFLGIGVICQIVLGIITAIISEVFALYLRKLSILTELKNYTAIITGLLLAINIPPLSPWWLVVIGTSFAILVVKHTYGGFGQNIFNPAMTGYLILLISFPLHTTYYYYTIDYNLLDYTKNFFNDLKIIFYGNQNMQTLLMQHNFYLSGLNKLINLNMFEVKKLIIFITEILRRIEIYNFLICNKWKLINLAYCFGGIIMIYRKIISWHIPIAYLFTLILCSLVSWLIEPVHYPSPLIHVFLGQTMLGIFFIATDPVTSPITKNGSLIYGIIIGLLTWIIRVYCGYYDGIVFAILLGNLIVSLIDYHTQFKITIDK</sequence>
<name>A0AAT9G4P7_9ENTR</name>
<keyword evidence="6 10" id="KW-1278">Translocase</keyword>
<keyword evidence="3 10" id="KW-0285">Flavoprotein</keyword>
<feature type="transmembrane region" description="Helical" evidence="10">
    <location>
        <begin position="35"/>
        <end position="57"/>
    </location>
</feature>
<feature type="transmembrane region" description="Helical" evidence="10">
    <location>
        <begin position="121"/>
        <end position="140"/>
    </location>
</feature>
<keyword evidence="8 10" id="KW-1133">Transmembrane helix</keyword>
<keyword evidence="9 10" id="KW-0472">Membrane</keyword>
<comment type="cofactor">
    <cofactor evidence="10">
        <name>FMN</name>
        <dbReference type="ChEBI" id="CHEBI:58210"/>
    </cofactor>
</comment>
<evidence type="ECO:0000256" key="3">
    <source>
        <dbReference type="ARBA" id="ARBA00022630"/>
    </source>
</evidence>
<dbReference type="EC" id="7.-.-.-" evidence="10"/>
<dbReference type="Pfam" id="PF03116">
    <property type="entry name" value="NQR2_RnfD_RnfE"/>
    <property type="match status" value="1"/>
</dbReference>
<keyword evidence="1 10" id="KW-0813">Transport</keyword>
<keyword evidence="2 10" id="KW-0597">Phosphoprotein</keyword>
<dbReference type="PANTHER" id="PTHR30578">
    <property type="entry name" value="ELECTRON TRANSPORT COMPLEX PROTEIN RNFD"/>
    <property type="match status" value="1"/>
</dbReference>
<reference evidence="11" key="2">
    <citation type="submission" date="2023-10" db="EMBL/GenBank/DDBJ databases">
        <authorList>
            <person name="Koga R."/>
            <person name="Fukatsu T."/>
        </authorList>
    </citation>
    <scope>NUCLEOTIDE SEQUENCE</scope>
    <source>
        <strain evidence="11">Kw-01</strain>
    </source>
</reference>